<feature type="region of interest" description="Disordered" evidence="1">
    <location>
        <begin position="1"/>
        <end position="35"/>
    </location>
</feature>
<dbReference type="EMBL" id="KZ613958">
    <property type="protein sequence ID" value="PMD32606.1"/>
    <property type="molecule type" value="Genomic_DNA"/>
</dbReference>
<name>A0A2J6R273_HYAVF</name>
<proteinExistence type="predicted"/>
<feature type="compositionally biased region" description="Basic and acidic residues" evidence="1">
    <location>
        <begin position="1"/>
        <end position="12"/>
    </location>
</feature>
<gene>
    <name evidence="2" type="ORF">L207DRAFT_590304</name>
</gene>
<organism evidence="2 3">
    <name type="scientific">Hyaloscypha variabilis (strain UAMH 11265 / GT02V1 / F)</name>
    <name type="common">Meliniomyces variabilis</name>
    <dbReference type="NCBI Taxonomy" id="1149755"/>
    <lineage>
        <taxon>Eukaryota</taxon>
        <taxon>Fungi</taxon>
        <taxon>Dikarya</taxon>
        <taxon>Ascomycota</taxon>
        <taxon>Pezizomycotina</taxon>
        <taxon>Leotiomycetes</taxon>
        <taxon>Helotiales</taxon>
        <taxon>Hyaloscyphaceae</taxon>
        <taxon>Hyaloscypha</taxon>
        <taxon>Hyaloscypha variabilis</taxon>
    </lineage>
</organism>
<protein>
    <submittedName>
        <fullName evidence="2">Uncharacterized protein</fullName>
    </submittedName>
</protein>
<evidence type="ECO:0000256" key="1">
    <source>
        <dbReference type="SAM" id="MobiDB-lite"/>
    </source>
</evidence>
<sequence length="346" mass="39597">MESEISHLKISEDGMVETADTKAGPKTMVPGSTAATPRSASLDVLVRDIGQEVLTDALAVHEASQIGFNEPVGRNAGVKSFISQYKVGRVTGERVQSLGDLSSNEKRRIYRSLYRFELFRALFIEPFDAQIPLESRERFDALDKSLLFLSVFKHWEVEELACVRDYMIRRYLGILQESSSKLSKLFPNKNLNDDYWKVQNAGYLMSLGLPFLCRLLNASSVAQKASIIQYNLHCDRYFLTDALDEDEYDWVYPTDMNAAYEAGQELLFEDDGLVNGPNAAWPWSQHQKVCIFYFEEHKWPLRKWAYVMWDLGRLEDWKILDVSSEQFFDYTTGSALFGIEPGLISV</sequence>
<evidence type="ECO:0000313" key="2">
    <source>
        <dbReference type="EMBL" id="PMD32606.1"/>
    </source>
</evidence>
<dbReference type="Proteomes" id="UP000235786">
    <property type="component" value="Unassembled WGS sequence"/>
</dbReference>
<dbReference type="STRING" id="1149755.A0A2J6R273"/>
<dbReference type="OrthoDB" id="5427059at2759"/>
<evidence type="ECO:0000313" key="3">
    <source>
        <dbReference type="Proteomes" id="UP000235786"/>
    </source>
</evidence>
<keyword evidence="3" id="KW-1185">Reference proteome</keyword>
<reference evidence="2 3" key="1">
    <citation type="submission" date="2016-04" db="EMBL/GenBank/DDBJ databases">
        <title>A degradative enzymes factory behind the ericoid mycorrhizal symbiosis.</title>
        <authorList>
            <consortium name="DOE Joint Genome Institute"/>
            <person name="Martino E."/>
            <person name="Morin E."/>
            <person name="Grelet G."/>
            <person name="Kuo A."/>
            <person name="Kohler A."/>
            <person name="Daghino S."/>
            <person name="Barry K."/>
            <person name="Choi C."/>
            <person name="Cichocki N."/>
            <person name="Clum A."/>
            <person name="Copeland A."/>
            <person name="Hainaut M."/>
            <person name="Haridas S."/>
            <person name="Labutti K."/>
            <person name="Lindquist E."/>
            <person name="Lipzen A."/>
            <person name="Khouja H.-R."/>
            <person name="Murat C."/>
            <person name="Ohm R."/>
            <person name="Olson A."/>
            <person name="Spatafora J."/>
            <person name="Veneault-Fourrey C."/>
            <person name="Henrissat B."/>
            <person name="Grigoriev I."/>
            <person name="Martin F."/>
            <person name="Perotto S."/>
        </authorList>
    </citation>
    <scope>NUCLEOTIDE SEQUENCE [LARGE SCALE GENOMIC DNA]</scope>
    <source>
        <strain evidence="2 3">F</strain>
    </source>
</reference>
<dbReference type="AlphaFoldDB" id="A0A2J6R273"/>
<accession>A0A2J6R273</accession>